<keyword evidence="13" id="KW-0520">NAD</keyword>
<keyword evidence="9" id="KW-0999">Mitochondrion inner membrane</keyword>
<evidence type="ECO:0000256" key="12">
    <source>
        <dbReference type="ARBA" id="ARBA00022989"/>
    </source>
</evidence>
<feature type="transmembrane region" description="Helical" evidence="19">
    <location>
        <begin position="54"/>
        <end position="73"/>
    </location>
</feature>
<feature type="transmembrane region" description="Helical" evidence="19">
    <location>
        <begin position="213"/>
        <end position="234"/>
    </location>
</feature>
<dbReference type="PANTHER" id="PTHR46552:SF1">
    <property type="entry name" value="NADH-UBIQUINONE OXIDOREDUCTASE CHAIN 2"/>
    <property type="match status" value="1"/>
</dbReference>
<feature type="transmembrane region" description="Helical" evidence="19">
    <location>
        <begin position="243"/>
        <end position="265"/>
    </location>
</feature>
<evidence type="ECO:0000256" key="18">
    <source>
        <dbReference type="ARBA" id="ARBA00049551"/>
    </source>
</evidence>
<keyword evidence="11" id="KW-0249">Electron transport</keyword>
<feature type="transmembrane region" description="Helical" evidence="19">
    <location>
        <begin position="104"/>
        <end position="123"/>
    </location>
</feature>
<feature type="transmembrane region" description="Helical" evidence="19">
    <location>
        <begin position="165"/>
        <end position="198"/>
    </location>
</feature>
<evidence type="ECO:0000256" key="2">
    <source>
        <dbReference type="ARBA" id="ARBA00004448"/>
    </source>
</evidence>
<name>B2CKU4_9ARAC</name>
<evidence type="ECO:0000256" key="17">
    <source>
        <dbReference type="ARBA" id="ARBA00031028"/>
    </source>
</evidence>
<organism evidence="21">
    <name type="scientific">Calisoga longitarsis</name>
    <dbReference type="NCBI Taxonomy" id="394809"/>
    <lineage>
        <taxon>Eukaryota</taxon>
        <taxon>Metazoa</taxon>
        <taxon>Ecdysozoa</taxon>
        <taxon>Arthropoda</taxon>
        <taxon>Chelicerata</taxon>
        <taxon>Arachnida</taxon>
        <taxon>Araneae</taxon>
        <taxon>Mygalomorphae</taxon>
        <taxon>Avicularoidea</taxon>
        <taxon>Nemesiidae</taxon>
        <taxon>Calisoga</taxon>
    </lineage>
</organism>
<evidence type="ECO:0000313" key="21">
    <source>
        <dbReference type="EMBL" id="ACA62656.1"/>
    </source>
</evidence>
<evidence type="ECO:0000256" key="19">
    <source>
        <dbReference type="SAM" id="Phobius"/>
    </source>
</evidence>
<keyword evidence="16 19" id="KW-0472">Membrane</keyword>
<feature type="transmembrane region" description="Helical" evidence="19">
    <location>
        <begin position="292"/>
        <end position="310"/>
    </location>
</feature>
<dbReference type="InterPro" id="IPR050175">
    <property type="entry name" value="Complex_I_Subunit_2"/>
</dbReference>
<dbReference type="InterPro" id="IPR001750">
    <property type="entry name" value="ND/Mrp_TM"/>
</dbReference>
<keyword evidence="15 21" id="KW-0496">Mitochondrion</keyword>
<evidence type="ECO:0000256" key="8">
    <source>
        <dbReference type="ARBA" id="ARBA00022692"/>
    </source>
</evidence>
<comment type="similarity">
    <text evidence="3">Belongs to the complex I subunit 2 family.</text>
</comment>
<evidence type="ECO:0000256" key="4">
    <source>
        <dbReference type="ARBA" id="ARBA00012944"/>
    </source>
</evidence>
<evidence type="ECO:0000256" key="1">
    <source>
        <dbReference type="ARBA" id="ARBA00003257"/>
    </source>
</evidence>
<protein>
    <recommendedName>
        <fullName evidence="5">NADH-ubiquinone oxidoreductase chain 2</fullName>
        <ecNumber evidence="4">7.1.1.2</ecNumber>
    </recommendedName>
    <alternativeName>
        <fullName evidence="17">NADH dehydrogenase subunit 2</fullName>
    </alternativeName>
</protein>
<dbReference type="PANTHER" id="PTHR46552">
    <property type="entry name" value="NADH-UBIQUINONE OXIDOREDUCTASE CHAIN 2"/>
    <property type="match status" value="1"/>
</dbReference>
<comment type="function">
    <text evidence="1">Core subunit of the mitochondrial membrane respiratory chain NADH dehydrogenase (Complex I) that is believed to belong to the minimal assembly required for catalysis. Complex I functions in the transfer of electrons from NADH to the respiratory chain. The immediate electron acceptor for the enzyme is believed to be ubiquinone.</text>
</comment>
<evidence type="ECO:0000256" key="16">
    <source>
        <dbReference type="ARBA" id="ARBA00023136"/>
    </source>
</evidence>
<gene>
    <name evidence="21" type="primary">ND2</name>
</gene>
<evidence type="ECO:0000256" key="5">
    <source>
        <dbReference type="ARBA" id="ARBA00021008"/>
    </source>
</evidence>
<evidence type="ECO:0000256" key="6">
    <source>
        <dbReference type="ARBA" id="ARBA00022448"/>
    </source>
</evidence>
<evidence type="ECO:0000259" key="20">
    <source>
        <dbReference type="Pfam" id="PF00361"/>
    </source>
</evidence>
<dbReference type="EC" id="7.1.1.2" evidence="4"/>
<accession>B2CKU4</accession>
<feature type="transmembrane region" description="Helical" evidence="19">
    <location>
        <begin position="79"/>
        <end position="97"/>
    </location>
</feature>
<keyword evidence="6" id="KW-0813">Transport</keyword>
<evidence type="ECO:0000256" key="15">
    <source>
        <dbReference type="ARBA" id="ARBA00023128"/>
    </source>
</evidence>
<keyword evidence="12 19" id="KW-1133">Transmembrane helix</keyword>
<evidence type="ECO:0000256" key="14">
    <source>
        <dbReference type="ARBA" id="ARBA00023075"/>
    </source>
</evidence>
<geneLocation type="mitochondrion" evidence="21"/>
<reference evidence="21" key="1">
    <citation type="journal article" date="2008" name="Mol. Biol. Evol.">
        <title>Parallel evolution of truncated transfer RNA genes in arachnid mitochondrial genomes.</title>
        <authorList>
            <person name="Masta S.E."/>
            <person name="Boore J.L."/>
        </authorList>
    </citation>
    <scope>NUCLEOTIDE SEQUENCE</scope>
</reference>
<dbReference type="GO" id="GO:0005743">
    <property type="term" value="C:mitochondrial inner membrane"/>
    <property type="evidence" value="ECO:0007669"/>
    <property type="project" value="UniProtKB-SubCell"/>
</dbReference>
<evidence type="ECO:0000256" key="13">
    <source>
        <dbReference type="ARBA" id="ARBA00023027"/>
    </source>
</evidence>
<dbReference type="GO" id="GO:0006120">
    <property type="term" value="P:mitochondrial electron transport, NADH to ubiquinone"/>
    <property type="evidence" value="ECO:0007669"/>
    <property type="project" value="TreeGrafter"/>
</dbReference>
<sequence length="311" mass="35601">MVAPSFFLFLLMYVVSFFLVFGYGDWFIIWVGLEMNMLSFLSLSSYRFVRGSSVYLYSYFFVQSLGSGLFLVMMYWGGWVSLAMMISLGAGPFFFWFPDVLMGLGWWVGFLLMTFQKFMPLFVMSGVTGRDAEMMGLVSLGVGVVGSFGQSDLRKLMAYSSISHLGWMLLSMMMGGFVWMMYFFVYVVSLFFIVWWFYMMDANFVSDMFGGDSLLIIFLILNLSGMPPFVGFFVKWIVLWKMVVIDFFVGVYAIVCSLIMFYVYLRVCYDGLVGGGEELGWLSMKHGDFGEVFMFIVFGVITGAWILLGFL</sequence>
<dbReference type="EMBL" id="EU523754">
    <property type="protein sequence ID" value="ACA62656.1"/>
    <property type="molecule type" value="Genomic_DNA"/>
</dbReference>
<evidence type="ECO:0000256" key="9">
    <source>
        <dbReference type="ARBA" id="ARBA00022792"/>
    </source>
</evidence>
<keyword evidence="10" id="KW-1278">Translocase</keyword>
<evidence type="ECO:0000256" key="11">
    <source>
        <dbReference type="ARBA" id="ARBA00022982"/>
    </source>
</evidence>
<keyword evidence="8 19" id="KW-0812">Transmembrane</keyword>
<comment type="catalytic activity">
    <reaction evidence="18">
        <text>a ubiquinone + NADH + 5 H(+)(in) = a ubiquinol + NAD(+) + 4 H(+)(out)</text>
        <dbReference type="Rhea" id="RHEA:29091"/>
        <dbReference type="Rhea" id="RHEA-COMP:9565"/>
        <dbReference type="Rhea" id="RHEA-COMP:9566"/>
        <dbReference type="ChEBI" id="CHEBI:15378"/>
        <dbReference type="ChEBI" id="CHEBI:16389"/>
        <dbReference type="ChEBI" id="CHEBI:17976"/>
        <dbReference type="ChEBI" id="CHEBI:57540"/>
        <dbReference type="ChEBI" id="CHEBI:57945"/>
        <dbReference type="EC" id="7.1.1.2"/>
    </reaction>
</comment>
<evidence type="ECO:0000256" key="10">
    <source>
        <dbReference type="ARBA" id="ARBA00022967"/>
    </source>
</evidence>
<feature type="transmembrane region" description="Helical" evidence="19">
    <location>
        <begin position="6"/>
        <end position="33"/>
    </location>
</feature>
<keyword evidence="14" id="KW-0830">Ubiquinone</keyword>
<keyword evidence="7" id="KW-0679">Respiratory chain</keyword>
<evidence type="ECO:0000256" key="7">
    <source>
        <dbReference type="ARBA" id="ARBA00022660"/>
    </source>
</evidence>
<evidence type="ECO:0000256" key="3">
    <source>
        <dbReference type="ARBA" id="ARBA00007012"/>
    </source>
</evidence>
<comment type="subcellular location">
    <subcellularLocation>
        <location evidence="2">Mitochondrion inner membrane</location>
        <topology evidence="2">Multi-pass membrane protein</topology>
    </subcellularLocation>
</comment>
<dbReference type="AlphaFoldDB" id="B2CKU4"/>
<dbReference type="Pfam" id="PF00361">
    <property type="entry name" value="Proton_antipo_M"/>
    <property type="match status" value="1"/>
</dbReference>
<proteinExistence type="inferred from homology"/>
<feature type="domain" description="NADH:quinone oxidoreductase/Mrp antiporter transmembrane" evidence="20">
    <location>
        <begin position="5"/>
        <end position="257"/>
    </location>
</feature>
<dbReference type="GO" id="GO:0008137">
    <property type="term" value="F:NADH dehydrogenase (ubiquinone) activity"/>
    <property type="evidence" value="ECO:0007669"/>
    <property type="project" value="UniProtKB-EC"/>
</dbReference>